<dbReference type="Proteomes" id="UP000460221">
    <property type="component" value="Unassembled WGS sequence"/>
</dbReference>
<evidence type="ECO:0000313" key="2">
    <source>
        <dbReference type="EMBL" id="MTD13386.1"/>
    </source>
</evidence>
<keyword evidence="1" id="KW-0472">Membrane</keyword>
<sequence>MATGSAHRRNMIIRRWMVVAGLLLIAVSLTFGLRPVEFDMLEVTTIRCGPAIDLMFLSGDGSGECDSARLEPGRTLYRSGVGAGVLLVLVAGGWAFAQRERRATPSRS</sequence>
<keyword evidence="1" id="KW-1133">Transmembrane helix</keyword>
<feature type="transmembrane region" description="Helical" evidence="1">
    <location>
        <begin position="76"/>
        <end position="97"/>
    </location>
</feature>
<reference evidence="2 3" key="1">
    <citation type="submission" date="2019-11" db="EMBL/GenBank/DDBJ databases">
        <authorList>
            <person name="Jiang L.-Q."/>
        </authorList>
    </citation>
    <scope>NUCLEOTIDE SEQUENCE [LARGE SCALE GENOMIC DNA]</scope>
    <source>
        <strain evidence="2 3">YIM 132087</strain>
    </source>
</reference>
<evidence type="ECO:0000313" key="3">
    <source>
        <dbReference type="Proteomes" id="UP000460221"/>
    </source>
</evidence>
<dbReference type="EMBL" id="WLYK01000001">
    <property type="protein sequence ID" value="MTD13386.1"/>
    <property type="molecule type" value="Genomic_DNA"/>
</dbReference>
<keyword evidence="1" id="KW-0812">Transmembrane</keyword>
<dbReference type="RefSeq" id="WP_154767253.1">
    <property type="nucleotide sequence ID" value="NZ_WLYK01000001.1"/>
</dbReference>
<protein>
    <submittedName>
        <fullName evidence="2">Uncharacterized protein</fullName>
    </submittedName>
</protein>
<gene>
    <name evidence="2" type="ORF">GIS00_05420</name>
</gene>
<keyword evidence="3" id="KW-1185">Reference proteome</keyword>
<organism evidence="2 3">
    <name type="scientific">Nakamurella alba</name>
    <dbReference type="NCBI Taxonomy" id="2665158"/>
    <lineage>
        <taxon>Bacteria</taxon>
        <taxon>Bacillati</taxon>
        <taxon>Actinomycetota</taxon>
        <taxon>Actinomycetes</taxon>
        <taxon>Nakamurellales</taxon>
        <taxon>Nakamurellaceae</taxon>
        <taxon>Nakamurella</taxon>
    </lineage>
</organism>
<comment type="caution">
    <text evidence="2">The sequence shown here is derived from an EMBL/GenBank/DDBJ whole genome shotgun (WGS) entry which is preliminary data.</text>
</comment>
<proteinExistence type="predicted"/>
<accession>A0A7K1FH42</accession>
<feature type="transmembrane region" description="Helical" evidence="1">
    <location>
        <begin position="12"/>
        <end position="33"/>
    </location>
</feature>
<evidence type="ECO:0000256" key="1">
    <source>
        <dbReference type="SAM" id="Phobius"/>
    </source>
</evidence>
<name>A0A7K1FH42_9ACTN</name>
<dbReference type="AlphaFoldDB" id="A0A7K1FH42"/>